<dbReference type="GO" id="GO:0015179">
    <property type="term" value="F:L-amino acid transmembrane transporter activity"/>
    <property type="evidence" value="ECO:0007669"/>
    <property type="project" value="TreeGrafter"/>
</dbReference>
<keyword evidence="3" id="KW-1185">Reference proteome</keyword>
<dbReference type="Gene3D" id="1.20.1740.10">
    <property type="entry name" value="Amino acid/polyamine transporter I"/>
    <property type="match status" value="1"/>
</dbReference>
<dbReference type="AlphaFoldDB" id="A0A2G9UH74"/>
<feature type="transmembrane region" description="Helical" evidence="1">
    <location>
        <begin position="144"/>
        <end position="161"/>
    </location>
</feature>
<dbReference type="OrthoDB" id="10062876at2759"/>
<evidence type="ECO:0000313" key="3">
    <source>
        <dbReference type="Proteomes" id="UP000230423"/>
    </source>
</evidence>
<dbReference type="InterPro" id="IPR050598">
    <property type="entry name" value="AminoAcid_Transporter"/>
</dbReference>
<keyword evidence="1" id="KW-1133">Transmembrane helix</keyword>
<proteinExistence type="predicted"/>
<protein>
    <submittedName>
        <fullName evidence="2">Uncharacterized protein</fullName>
    </submittedName>
</protein>
<organism evidence="2 3">
    <name type="scientific">Teladorsagia circumcincta</name>
    <name type="common">Brown stomach worm</name>
    <name type="synonym">Ostertagia circumcincta</name>
    <dbReference type="NCBI Taxonomy" id="45464"/>
    <lineage>
        <taxon>Eukaryota</taxon>
        <taxon>Metazoa</taxon>
        <taxon>Ecdysozoa</taxon>
        <taxon>Nematoda</taxon>
        <taxon>Chromadorea</taxon>
        <taxon>Rhabditida</taxon>
        <taxon>Rhabditina</taxon>
        <taxon>Rhabditomorpha</taxon>
        <taxon>Strongyloidea</taxon>
        <taxon>Trichostrongylidae</taxon>
        <taxon>Teladorsagia</taxon>
    </lineage>
</organism>
<dbReference type="EMBL" id="KZ346588">
    <property type="protein sequence ID" value="PIO69607.1"/>
    <property type="molecule type" value="Genomic_DNA"/>
</dbReference>
<dbReference type="Proteomes" id="UP000230423">
    <property type="component" value="Unassembled WGS sequence"/>
</dbReference>
<dbReference type="PANTHER" id="PTHR11785:SF531">
    <property type="entry name" value="LARGE NEUTRAL AMINO ACIDS TRANSPORTER SMALL SUBUNIT 1"/>
    <property type="match status" value="1"/>
</dbReference>
<gene>
    <name evidence="2" type="ORF">TELCIR_08560</name>
</gene>
<keyword evidence="1" id="KW-0472">Membrane</keyword>
<feature type="transmembrane region" description="Helical" evidence="1">
    <location>
        <begin position="40"/>
        <end position="61"/>
    </location>
</feature>
<name>A0A2G9UH74_TELCI</name>
<evidence type="ECO:0000256" key="1">
    <source>
        <dbReference type="SAM" id="Phobius"/>
    </source>
</evidence>
<feature type="transmembrane region" description="Helical" evidence="1">
    <location>
        <begin position="120"/>
        <end position="138"/>
    </location>
</feature>
<evidence type="ECO:0000313" key="2">
    <source>
        <dbReference type="EMBL" id="PIO69607.1"/>
    </source>
</evidence>
<accession>A0A2G9UH74</accession>
<sequence length="210" mass="23556">MIVGCIIGSGIFVSPTGVQEVILTGVNCWSVKYTAMVQDWFTYGKVLALLTVILTGGYRLIFGGPQYRDSFDNLFEGNFRHISEPAAATLLLWCSSSVGARALKSVFRCEQKRRQFDKGASFLAIVYLLIAGHIYTLINASQCTVWLAIAVVALALLRFRWSMPDAPRPVKEWNIASFVRRNNNDKCCKKCNKKENWPGTYNEIPRDAMS</sequence>
<reference evidence="2 3" key="1">
    <citation type="submission" date="2015-09" db="EMBL/GenBank/DDBJ databases">
        <title>Draft genome of the parasitic nematode Teladorsagia circumcincta isolate WARC Sus (inbred).</title>
        <authorList>
            <person name="Mitreva M."/>
        </authorList>
    </citation>
    <scope>NUCLEOTIDE SEQUENCE [LARGE SCALE GENOMIC DNA]</scope>
    <source>
        <strain evidence="2 3">S</strain>
    </source>
</reference>
<keyword evidence="1" id="KW-0812">Transmembrane</keyword>
<dbReference type="PANTHER" id="PTHR11785">
    <property type="entry name" value="AMINO ACID TRANSPORTER"/>
    <property type="match status" value="1"/>
</dbReference>